<dbReference type="EMBL" id="JAEHTE010000001">
    <property type="protein sequence ID" value="MBI6882407.1"/>
    <property type="molecule type" value="Genomic_DNA"/>
</dbReference>
<comment type="caution">
    <text evidence="1">The sequence shown here is derived from an EMBL/GenBank/DDBJ whole genome shotgun (WGS) entry which is preliminary data.</text>
</comment>
<dbReference type="RefSeq" id="WP_198746027.1">
    <property type="nucleotide sequence ID" value="NZ_JAEHTE010000001.1"/>
</dbReference>
<organism evidence="1 2">
    <name type="scientific">Pseudomonas putida</name>
    <name type="common">Arthrobacter siderocapsulatus</name>
    <dbReference type="NCBI Taxonomy" id="303"/>
    <lineage>
        <taxon>Bacteria</taxon>
        <taxon>Pseudomonadati</taxon>
        <taxon>Pseudomonadota</taxon>
        <taxon>Gammaproteobacteria</taxon>
        <taxon>Pseudomonadales</taxon>
        <taxon>Pseudomonadaceae</taxon>
        <taxon>Pseudomonas</taxon>
    </lineage>
</organism>
<protein>
    <submittedName>
        <fullName evidence="1">Uncharacterized protein</fullName>
    </submittedName>
</protein>
<accession>A0A8I1EBP1</accession>
<dbReference type="AlphaFoldDB" id="A0A8I1EBP1"/>
<evidence type="ECO:0000313" key="1">
    <source>
        <dbReference type="EMBL" id="MBI6882407.1"/>
    </source>
</evidence>
<sequence length="246" mass="27727">MNVSSIQEFSRLGPDQLNDSVIETGKDLINEHLKTLGRPGGESYESAVMAAMHHNPAFFLRINPNLITQGMVEAMNPIHIPSLINKIGAKAYDMVTQAQIDRAIHDDINLITGIDSRFISDELLKSVITEKPKRSAAVVESAGRRNVIDELVSAGFWPHRESDVPRKPDCIADVIKLRGSKKWDSNHRMWLNALIRSYPESEVFPLMKTSARRKILVDVYDRDLLLKDHKSDKQLMGILLHDELGI</sequence>
<evidence type="ECO:0000313" key="2">
    <source>
        <dbReference type="Proteomes" id="UP000637061"/>
    </source>
</evidence>
<name>A0A8I1EBP1_PSEPU</name>
<reference evidence="1" key="1">
    <citation type="submission" date="2020-12" db="EMBL/GenBank/DDBJ databases">
        <title>Enhanced detection system for hospital associated transmission using whole genome sequencing surveillance.</title>
        <authorList>
            <person name="Harrison L.H."/>
            <person name="Van Tyne D."/>
            <person name="Marsh J.W."/>
            <person name="Griffith M.P."/>
            <person name="Snyder D.J."/>
            <person name="Cooper V.S."/>
            <person name="Mustapha M."/>
        </authorList>
    </citation>
    <scope>NUCLEOTIDE SEQUENCE</scope>
    <source>
        <strain evidence="1">PSB00042</strain>
    </source>
</reference>
<proteinExistence type="predicted"/>
<dbReference type="Proteomes" id="UP000637061">
    <property type="component" value="Unassembled WGS sequence"/>
</dbReference>
<gene>
    <name evidence="1" type="ORF">JEU22_00490</name>
</gene>